<dbReference type="Gene3D" id="3.20.20.140">
    <property type="entry name" value="Metal-dependent hydrolases"/>
    <property type="match status" value="1"/>
</dbReference>
<evidence type="ECO:0000313" key="1">
    <source>
        <dbReference type="EMBL" id="GAA4178727.1"/>
    </source>
</evidence>
<dbReference type="RefSeq" id="WP_344755794.1">
    <property type="nucleotide sequence ID" value="NZ_BAABBW010000005.1"/>
</dbReference>
<sequence length="73" mass="7880">MSAPVPSAELHLHIDGCLESPLLVEIARRNGIPLPSYDPDVLDARYASSASTTGCAPWRIRNSCADSPMSRSR</sequence>
<accession>A0ABP8A6F3</accession>
<name>A0ABP8A6F3_9MICO</name>
<gene>
    <name evidence="1" type="ORF">GCM10022287_29570</name>
</gene>
<dbReference type="Proteomes" id="UP001501079">
    <property type="component" value="Unassembled WGS sequence"/>
</dbReference>
<keyword evidence="2" id="KW-1185">Reference proteome</keyword>
<evidence type="ECO:0000313" key="2">
    <source>
        <dbReference type="Proteomes" id="UP001501079"/>
    </source>
</evidence>
<dbReference type="SUPFAM" id="SSF51556">
    <property type="entry name" value="Metallo-dependent hydrolases"/>
    <property type="match status" value="1"/>
</dbReference>
<comment type="caution">
    <text evidence="1">The sequence shown here is derived from an EMBL/GenBank/DDBJ whole genome shotgun (WGS) entry which is preliminary data.</text>
</comment>
<dbReference type="EMBL" id="BAABBW010000005">
    <property type="protein sequence ID" value="GAA4178727.1"/>
    <property type="molecule type" value="Genomic_DNA"/>
</dbReference>
<dbReference type="InterPro" id="IPR032466">
    <property type="entry name" value="Metal_Hydrolase"/>
</dbReference>
<protein>
    <recommendedName>
        <fullName evidence="3">Adenosine deaminase domain-containing protein</fullName>
    </recommendedName>
</protein>
<organism evidence="1 2">
    <name type="scientific">Gryllotalpicola koreensis</name>
    <dbReference type="NCBI Taxonomy" id="993086"/>
    <lineage>
        <taxon>Bacteria</taxon>
        <taxon>Bacillati</taxon>
        <taxon>Actinomycetota</taxon>
        <taxon>Actinomycetes</taxon>
        <taxon>Micrococcales</taxon>
        <taxon>Microbacteriaceae</taxon>
        <taxon>Gryllotalpicola</taxon>
    </lineage>
</organism>
<evidence type="ECO:0008006" key="3">
    <source>
        <dbReference type="Google" id="ProtNLM"/>
    </source>
</evidence>
<proteinExistence type="predicted"/>
<reference evidence="2" key="1">
    <citation type="journal article" date="2019" name="Int. J. Syst. Evol. Microbiol.">
        <title>The Global Catalogue of Microorganisms (GCM) 10K type strain sequencing project: providing services to taxonomists for standard genome sequencing and annotation.</title>
        <authorList>
            <consortium name="The Broad Institute Genomics Platform"/>
            <consortium name="The Broad Institute Genome Sequencing Center for Infectious Disease"/>
            <person name="Wu L."/>
            <person name="Ma J."/>
        </authorList>
    </citation>
    <scope>NUCLEOTIDE SEQUENCE [LARGE SCALE GENOMIC DNA]</scope>
    <source>
        <strain evidence="2">JCM 17591</strain>
    </source>
</reference>